<evidence type="ECO:0000313" key="2">
    <source>
        <dbReference type="EMBL" id="KIO31672.1"/>
    </source>
</evidence>
<feature type="compositionally biased region" description="Low complexity" evidence="1">
    <location>
        <begin position="119"/>
        <end position="139"/>
    </location>
</feature>
<dbReference type="EMBL" id="KN822961">
    <property type="protein sequence ID" value="KIO31672.1"/>
    <property type="molecule type" value="Genomic_DNA"/>
</dbReference>
<evidence type="ECO:0000256" key="1">
    <source>
        <dbReference type="SAM" id="MobiDB-lite"/>
    </source>
</evidence>
<name>A0A0C3MD13_9AGAM</name>
<protein>
    <recommendedName>
        <fullName evidence="4">ARID domain-containing protein</fullName>
    </recommendedName>
</protein>
<dbReference type="HOGENOM" id="CLU_1623011_0_0_1"/>
<proteinExistence type="predicted"/>
<reference evidence="2 3" key="1">
    <citation type="submission" date="2014-04" db="EMBL/GenBank/DDBJ databases">
        <authorList>
            <consortium name="DOE Joint Genome Institute"/>
            <person name="Kuo A."/>
            <person name="Girlanda M."/>
            <person name="Perotto S."/>
            <person name="Kohler A."/>
            <person name="Nagy L.G."/>
            <person name="Floudas D."/>
            <person name="Copeland A."/>
            <person name="Barry K.W."/>
            <person name="Cichocki N."/>
            <person name="Veneault-Fourrey C."/>
            <person name="LaButti K."/>
            <person name="Lindquist E.A."/>
            <person name="Lipzen A."/>
            <person name="Lundell T."/>
            <person name="Morin E."/>
            <person name="Murat C."/>
            <person name="Sun H."/>
            <person name="Tunlid A."/>
            <person name="Henrissat B."/>
            <person name="Grigoriev I.V."/>
            <person name="Hibbett D.S."/>
            <person name="Martin F."/>
            <person name="Nordberg H.P."/>
            <person name="Cantor M.N."/>
            <person name="Hua S.X."/>
        </authorList>
    </citation>
    <scope>NUCLEOTIDE SEQUENCE [LARGE SCALE GENOMIC DNA]</scope>
    <source>
        <strain evidence="2 3">MUT 4182</strain>
    </source>
</reference>
<accession>A0A0C3MD13</accession>
<keyword evidence="3" id="KW-1185">Reference proteome</keyword>
<organism evidence="2 3">
    <name type="scientific">Tulasnella calospora MUT 4182</name>
    <dbReference type="NCBI Taxonomy" id="1051891"/>
    <lineage>
        <taxon>Eukaryota</taxon>
        <taxon>Fungi</taxon>
        <taxon>Dikarya</taxon>
        <taxon>Basidiomycota</taxon>
        <taxon>Agaricomycotina</taxon>
        <taxon>Agaricomycetes</taxon>
        <taxon>Cantharellales</taxon>
        <taxon>Tulasnellaceae</taxon>
        <taxon>Tulasnella</taxon>
    </lineage>
</organism>
<feature type="region of interest" description="Disordered" evidence="1">
    <location>
        <begin position="95"/>
        <end position="164"/>
    </location>
</feature>
<dbReference type="STRING" id="1051891.A0A0C3MD13"/>
<evidence type="ECO:0000313" key="3">
    <source>
        <dbReference type="Proteomes" id="UP000054248"/>
    </source>
</evidence>
<evidence type="ECO:0008006" key="4">
    <source>
        <dbReference type="Google" id="ProtNLM"/>
    </source>
</evidence>
<dbReference type="OrthoDB" id="1938591at2759"/>
<gene>
    <name evidence="2" type="ORF">M407DRAFT_19406</name>
</gene>
<feature type="non-terminal residue" evidence="2">
    <location>
        <position position="1"/>
    </location>
</feature>
<dbReference type="AlphaFoldDB" id="A0A0C3MD13"/>
<reference evidence="3" key="2">
    <citation type="submission" date="2015-01" db="EMBL/GenBank/DDBJ databases">
        <title>Evolutionary Origins and Diversification of the Mycorrhizal Mutualists.</title>
        <authorList>
            <consortium name="DOE Joint Genome Institute"/>
            <consortium name="Mycorrhizal Genomics Consortium"/>
            <person name="Kohler A."/>
            <person name="Kuo A."/>
            <person name="Nagy L.G."/>
            <person name="Floudas D."/>
            <person name="Copeland A."/>
            <person name="Barry K.W."/>
            <person name="Cichocki N."/>
            <person name="Veneault-Fourrey C."/>
            <person name="LaButti K."/>
            <person name="Lindquist E.A."/>
            <person name="Lipzen A."/>
            <person name="Lundell T."/>
            <person name="Morin E."/>
            <person name="Murat C."/>
            <person name="Riley R."/>
            <person name="Ohm R."/>
            <person name="Sun H."/>
            <person name="Tunlid A."/>
            <person name="Henrissat B."/>
            <person name="Grigoriev I.V."/>
            <person name="Hibbett D.S."/>
            <person name="Martin F."/>
        </authorList>
    </citation>
    <scope>NUCLEOTIDE SEQUENCE [LARGE SCALE GENOMIC DNA]</scope>
    <source>
        <strain evidence="3">MUT 4182</strain>
    </source>
</reference>
<sequence>VFEKKLWPVVGARIGFPYFNGPPPYCKPEVADQLSKLYQNALADFEVHWHNSLRPRDPSSILPLPPQFQYLHPAIEKLSTAQFPLQQQQLPLQQLARRSFGALPPQQPDGNARGPTPNQMAQQAQQLGQSQAATQQQEAIMQNQPSVAFPPQPGPSGQGGPTDL</sequence>
<dbReference type="Proteomes" id="UP000054248">
    <property type="component" value="Unassembled WGS sequence"/>
</dbReference>